<feature type="transmembrane region" description="Helical" evidence="6">
    <location>
        <begin position="250"/>
        <end position="269"/>
    </location>
</feature>
<evidence type="ECO:0000256" key="3">
    <source>
        <dbReference type="ARBA" id="ARBA00022692"/>
    </source>
</evidence>
<feature type="transmembrane region" description="Helical" evidence="6">
    <location>
        <begin position="213"/>
        <end position="238"/>
    </location>
</feature>
<name>A0A4P8IPV0_9BURK</name>
<reference evidence="7 8" key="1">
    <citation type="submission" date="2019-05" db="EMBL/GenBank/DDBJ databases">
        <title>Burkholderia sp. DHOD12, isolated from subtropical forest soil.</title>
        <authorList>
            <person name="Gao Z.-H."/>
            <person name="Qiu L.-H."/>
        </authorList>
    </citation>
    <scope>NUCLEOTIDE SEQUENCE [LARGE SCALE GENOMIC DNA]</scope>
    <source>
        <strain evidence="7 8">DHOD12</strain>
    </source>
</reference>
<dbReference type="Proteomes" id="UP000298656">
    <property type="component" value="Chromosome 1"/>
</dbReference>
<dbReference type="CDD" id="cd06579">
    <property type="entry name" value="TM_PBP1_transp_AraH_like"/>
    <property type="match status" value="1"/>
</dbReference>
<protein>
    <submittedName>
        <fullName evidence="7">ABC transporter permease</fullName>
    </submittedName>
</protein>
<feature type="transmembrane region" description="Helical" evidence="6">
    <location>
        <begin position="98"/>
        <end position="121"/>
    </location>
</feature>
<organism evidence="7 8">
    <name type="scientific">Trinickia violacea</name>
    <dbReference type="NCBI Taxonomy" id="2571746"/>
    <lineage>
        <taxon>Bacteria</taxon>
        <taxon>Pseudomonadati</taxon>
        <taxon>Pseudomonadota</taxon>
        <taxon>Betaproteobacteria</taxon>
        <taxon>Burkholderiales</taxon>
        <taxon>Burkholderiaceae</taxon>
        <taxon>Trinickia</taxon>
    </lineage>
</organism>
<sequence>MKHSASVRFTEWSARNRWVWAAAAVVLLWLALSLVTSRFSLSSLSGVAVSSSFLALCALGQMIVVTTGRGNIDLSIASVMTLSAYLALIVMGGSDGRLVAGLAATLALGLAVGLVNALLVVLCRIPAIIATLATGYILATATLLANRAIPGFKVAPAIHFIATGRIGAMPVIVVVALAVTVIFSLLLGYTAYGRMLSAAGQNVRAARLAGVRASWVTSSAFVTSSVLAAFAGLLLGGYVGGAFLEMGQPYLLQSLGAVVLGGTLIFGGAATPLGTLFGSMLLVLVVTTMQIAGLPPGVQDVVQGLVIITVLAMAGGGAVRRASRGARPAPPTGDAGRRAA</sequence>
<evidence type="ECO:0000256" key="5">
    <source>
        <dbReference type="ARBA" id="ARBA00023136"/>
    </source>
</evidence>
<dbReference type="GO" id="GO:0022857">
    <property type="term" value="F:transmembrane transporter activity"/>
    <property type="evidence" value="ECO:0007669"/>
    <property type="project" value="InterPro"/>
</dbReference>
<dbReference type="GO" id="GO:0005886">
    <property type="term" value="C:plasma membrane"/>
    <property type="evidence" value="ECO:0007669"/>
    <property type="project" value="UniProtKB-SubCell"/>
</dbReference>
<dbReference type="RefSeq" id="WP_137333135.1">
    <property type="nucleotide sequence ID" value="NZ_CP040077.1"/>
</dbReference>
<dbReference type="Pfam" id="PF02653">
    <property type="entry name" value="BPD_transp_2"/>
    <property type="match status" value="1"/>
</dbReference>
<feature type="transmembrane region" description="Helical" evidence="6">
    <location>
        <begin position="72"/>
        <end position="92"/>
    </location>
</feature>
<evidence type="ECO:0000256" key="2">
    <source>
        <dbReference type="ARBA" id="ARBA00022475"/>
    </source>
</evidence>
<dbReference type="InterPro" id="IPR001851">
    <property type="entry name" value="ABC_transp_permease"/>
</dbReference>
<feature type="transmembrane region" description="Helical" evidence="6">
    <location>
        <begin position="169"/>
        <end position="192"/>
    </location>
</feature>
<gene>
    <name evidence="7" type="ORF">FAZ95_14730</name>
</gene>
<keyword evidence="3 6" id="KW-0812">Transmembrane</keyword>
<evidence type="ECO:0000256" key="6">
    <source>
        <dbReference type="SAM" id="Phobius"/>
    </source>
</evidence>
<feature type="transmembrane region" description="Helical" evidence="6">
    <location>
        <begin position="128"/>
        <end position="149"/>
    </location>
</feature>
<dbReference type="PANTHER" id="PTHR32196">
    <property type="entry name" value="ABC TRANSPORTER PERMEASE PROTEIN YPHD-RELATED-RELATED"/>
    <property type="match status" value="1"/>
</dbReference>
<evidence type="ECO:0000256" key="4">
    <source>
        <dbReference type="ARBA" id="ARBA00022989"/>
    </source>
</evidence>
<accession>A0A4P8IPV0</accession>
<dbReference type="AlphaFoldDB" id="A0A4P8IPV0"/>
<evidence type="ECO:0000256" key="1">
    <source>
        <dbReference type="ARBA" id="ARBA00004651"/>
    </source>
</evidence>
<dbReference type="EMBL" id="CP040077">
    <property type="protein sequence ID" value="QCP50316.1"/>
    <property type="molecule type" value="Genomic_DNA"/>
</dbReference>
<keyword evidence="5 6" id="KW-0472">Membrane</keyword>
<evidence type="ECO:0000313" key="8">
    <source>
        <dbReference type="Proteomes" id="UP000298656"/>
    </source>
</evidence>
<comment type="subcellular location">
    <subcellularLocation>
        <location evidence="1">Cell membrane</location>
        <topology evidence="1">Multi-pass membrane protein</topology>
    </subcellularLocation>
</comment>
<dbReference type="KEGG" id="tvl:FAZ95_14730"/>
<feature type="transmembrane region" description="Helical" evidence="6">
    <location>
        <begin position="301"/>
        <end position="319"/>
    </location>
</feature>
<dbReference type="OrthoDB" id="5422926at2"/>
<keyword evidence="2" id="KW-1003">Cell membrane</keyword>
<evidence type="ECO:0000313" key="7">
    <source>
        <dbReference type="EMBL" id="QCP50316.1"/>
    </source>
</evidence>
<feature type="transmembrane region" description="Helical" evidence="6">
    <location>
        <begin position="47"/>
        <end position="65"/>
    </location>
</feature>
<feature type="transmembrane region" description="Helical" evidence="6">
    <location>
        <begin position="276"/>
        <end position="295"/>
    </location>
</feature>
<keyword evidence="8" id="KW-1185">Reference proteome</keyword>
<proteinExistence type="predicted"/>
<keyword evidence="4 6" id="KW-1133">Transmembrane helix</keyword>